<keyword evidence="3" id="KW-1185">Reference proteome</keyword>
<evidence type="ECO:0000313" key="3">
    <source>
        <dbReference type="Proteomes" id="UP000027135"/>
    </source>
</evidence>
<evidence type="ECO:0000259" key="1">
    <source>
        <dbReference type="Pfam" id="PF17906"/>
    </source>
</evidence>
<feature type="domain" description="Mos1 transposase HTH" evidence="1">
    <location>
        <begin position="4"/>
        <end position="37"/>
    </location>
</feature>
<evidence type="ECO:0000313" key="2">
    <source>
        <dbReference type="EMBL" id="KDR20880.1"/>
    </source>
</evidence>
<reference evidence="2 3" key="1">
    <citation type="journal article" date="2014" name="Nat. Commun.">
        <title>Molecular traces of alternative social organization in a termite genome.</title>
        <authorList>
            <person name="Terrapon N."/>
            <person name="Li C."/>
            <person name="Robertson H.M."/>
            <person name="Ji L."/>
            <person name="Meng X."/>
            <person name="Booth W."/>
            <person name="Chen Z."/>
            <person name="Childers C.P."/>
            <person name="Glastad K.M."/>
            <person name="Gokhale K."/>
            <person name="Gowin J."/>
            <person name="Gronenberg W."/>
            <person name="Hermansen R.A."/>
            <person name="Hu H."/>
            <person name="Hunt B.G."/>
            <person name="Huylmans A.K."/>
            <person name="Khalil S.M."/>
            <person name="Mitchell R.D."/>
            <person name="Munoz-Torres M.C."/>
            <person name="Mustard J.A."/>
            <person name="Pan H."/>
            <person name="Reese J.T."/>
            <person name="Scharf M.E."/>
            <person name="Sun F."/>
            <person name="Vogel H."/>
            <person name="Xiao J."/>
            <person name="Yang W."/>
            <person name="Yang Z."/>
            <person name="Yang Z."/>
            <person name="Zhou J."/>
            <person name="Zhu J."/>
            <person name="Brent C.S."/>
            <person name="Elsik C.G."/>
            <person name="Goodisman M.A."/>
            <person name="Liberles D.A."/>
            <person name="Roe R.M."/>
            <person name="Vargo E.L."/>
            <person name="Vilcinskas A."/>
            <person name="Wang J."/>
            <person name="Bornberg-Bauer E."/>
            <person name="Korb J."/>
            <person name="Zhang G."/>
            <person name="Liebig J."/>
        </authorList>
    </citation>
    <scope>NUCLEOTIDE SEQUENCE [LARGE SCALE GENOMIC DNA]</scope>
    <source>
        <tissue evidence="2">Whole organism</tissue>
    </source>
</reference>
<organism evidence="2 3">
    <name type="scientific">Zootermopsis nevadensis</name>
    <name type="common">Dampwood termite</name>
    <dbReference type="NCBI Taxonomy" id="136037"/>
    <lineage>
        <taxon>Eukaryota</taxon>
        <taxon>Metazoa</taxon>
        <taxon>Ecdysozoa</taxon>
        <taxon>Arthropoda</taxon>
        <taxon>Hexapoda</taxon>
        <taxon>Insecta</taxon>
        <taxon>Pterygota</taxon>
        <taxon>Neoptera</taxon>
        <taxon>Polyneoptera</taxon>
        <taxon>Dictyoptera</taxon>
        <taxon>Blattodea</taxon>
        <taxon>Blattoidea</taxon>
        <taxon>Termitoidae</taxon>
        <taxon>Termopsidae</taxon>
        <taxon>Zootermopsis</taxon>
    </lineage>
</organism>
<sequence>LEQRTNIRFCVRRGKSASETFRMMKQVYRDNCLSRTRVF</sequence>
<accession>A0A067RAX8</accession>
<protein>
    <recommendedName>
        <fullName evidence="1">Mos1 transposase HTH domain-containing protein</fullName>
    </recommendedName>
</protein>
<name>A0A067RAX8_ZOONE</name>
<feature type="non-terminal residue" evidence="2">
    <location>
        <position position="1"/>
    </location>
</feature>
<dbReference type="EMBL" id="KK852581">
    <property type="protein sequence ID" value="KDR20880.1"/>
    <property type="molecule type" value="Genomic_DNA"/>
</dbReference>
<dbReference type="Gene3D" id="1.10.10.1450">
    <property type="match status" value="1"/>
</dbReference>
<dbReference type="Pfam" id="PF17906">
    <property type="entry name" value="HTH_48"/>
    <property type="match status" value="1"/>
</dbReference>
<proteinExistence type="predicted"/>
<dbReference type="InParanoid" id="A0A067RAX8"/>
<dbReference type="Proteomes" id="UP000027135">
    <property type="component" value="Unassembled WGS sequence"/>
</dbReference>
<gene>
    <name evidence="2" type="ORF">L798_03248</name>
</gene>
<dbReference type="AlphaFoldDB" id="A0A067RAX8"/>
<dbReference type="InterPro" id="IPR041426">
    <property type="entry name" value="Mos1_HTH"/>
</dbReference>